<evidence type="ECO:0000256" key="1">
    <source>
        <dbReference type="SAM" id="MobiDB-lite"/>
    </source>
</evidence>
<reference evidence="2" key="1">
    <citation type="submission" date="2023-02" db="EMBL/GenBank/DDBJ databases">
        <title>Genome of toxic invasive species Heracleum sosnowskyi carries increased number of genes despite the absence of recent whole-genome duplications.</title>
        <authorList>
            <person name="Schelkunov M."/>
            <person name="Shtratnikova V."/>
            <person name="Makarenko M."/>
            <person name="Klepikova A."/>
            <person name="Omelchenko D."/>
            <person name="Novikova G."/>
            <person name="Obukhova E."/>
            <person name="Bogdanov V."/>
            <person name="Penin A."/>
            <person name="Logacheva M."/>
        </authorList>
    </citation>
    <scope>NUCLEOTIDE SEQUENCE</scope>
    <source>
        <strain evidence="2">Hsosn_3</strain>
        <tissue evidence="2">Leaf</tissue>
    </source>
</reference>
<dbReference type="EMBL" id="JAUIZM010000001">
    <property type="protein sequence ID" value="KAK1402588.1"/>
    <property type="molecule type" value="Genomic_DNA"/>
</dbReference>
<proteinExistence type="predicted"/>
<reference evidence="2" key="2">
    <citation type="submission" date="2023-05" db="EMBL/GenBank/DDBJ databases">
        <authorList>
            <person name="Schelkunov M.I."/>
        </authorList>
    </citation>
    <scope>NUCLEOTIDE SEQUENCE</scope>
    <source>
        <strain evidence="2">Hsosn_3</strain>
        <tissue evidence="2">Leaf</tissue>
    </source>
</reference>
<dbReference type="Proteomes" id="UP001237642">
    <property type="component" value="Unassembled WGS sequence"/>
</dbReference>
<protein>
    <submittedName>
        <fullName evidence="2">Uncharacterized protein</fullName>
    </submittedName>
</protein>
<sequence>MPNFEANMMEFKKLSPRGFEDILHTHPKHWCKAYFTTEVKYDIVDNNLIEVFNGKVIEARTKNVISMFEDIRKLVMRRLYTNKELANSWIGNFGNIIRKKIKVSTTSREGQSQGSVRLGDEPGPSFMTNRTQEFKKWGKQFITSGQLKAQVNKKKRDQSSATVGVTEKKKKNKVRGYIDTQESTI</sequence>
<comment type="caution">
    <text evidence="2">The sequence shown here is derived from an EMBL/GenBank/DDBJ whole genome shotgun (WGS) entry which is preliminary data.</text>
</comment>
<dbReference type="AlphaFoldDB" id="A0AAD8NCC4"/>
<dbReference type="PANTHER" id="PTHR31973">
    <property type="entry name" value="POLYPROTEIN, PUTATIVE-RELATED"/>
    <property type="match status" value="1"/>
</dbReference>
<keyword evidence="3" id="KW-1185">Reference proteome</keyword>
<name>A0AAD8NCC4_9APIA</name>
<organism evidence="2 3">
    <name type="scientific">Heracleum sosnowskyi</name>
    <dbReference type="NCBI Taxonomy" id="360622"/>
    <lineage>
        <taxon>Eukaryota</taxon>
        <taxon>Viridiplantae</taxon>
        <taxon>Streptophyta</taxon>
        <taxon>Embryophyta</taxon>
        <taxon>Tracheophyta</taxon>
        <taxon>Spermatophyta</taxon>
        <taxon>Magnoliopsida</taxon>
        <taxon>eudicotyledons</taxon>
        <taxon>Gunneridae</taxon>
        <taxon>Pentapetalae</taxon>
        <taxon>asterids</taxon>
        <taxon>campanulids</taxon>
        <taxon>Apiales</taxon>
        <taxon>Apiaceae</taxon>
        <taxon>Apioideae</taxon>
        <taxon>apioid superclade</taxon>
        <taxon>Tordylieae</taxon>
        <taxon>Tordyliinae</taxon>
        <taxon>Heracleum</taxon>
    </lineage>
</organism>
<evidence type="ECO:0000313" key="2">
    <source>
        <dbReference type="EMBL" id="KAK1402588.1"/>
    </source>
</evidence>
<gene>
    <name evidence="2" type="ORF">POM88_002193</name>
</gene>
<feature type="region of interest" description="Disordered" evidence="1">
    <location>
        <begin position="148"/>
        <end position="185"/>
    </location>
</feature>
<accession>A0AAD8NCC4</accession>
<evidence type="ECO:0000313" key="3">
    <source>
        <dbReference type="Proteomes" id="UP001237642"/>
    </source>
</evidence>
<dbReference type="PANTHER" id="PTHR31973:SF189">
    <property type="entry name" value="TRANSPOSASE, MUDR, PLANT, MULE TRANSPOSASE DOMAIN PROTEIN-RELATED"/>
    <property type="match status" value="1"/>
</dbReference>